<organism evidence="1 2">
    <name type="scientific">Vigna unguiculata</name>
    <name type="common">Cowpea</name>
    <dbReference type="NCBI Taxonomy" id="3917"/>
    <lineage>
        <taxon>Eukaryota</taxon>
        <taxon>Viridiplantae</taxon>
        <taxon>Streptophyta</taxon>
        <taxon>Embryophyta</taxon>
        <taxon>Tracheophyta</taxon>
        <taxon>Spermatophyta</taxon>
        <taxon>Magnoliopsida</taxon>
        <taxon>eudicotyledons</taxon>
        <taxon>Gunneridae</taxon>
        <taxon>Pentapetalae</taxon>
        <taxon>rosids</taxon>
        <taxon>fabids</taxon>
        <taxon>Fabales</taxon>
        <taxon>Fabaceae</taxon>
        <taxon>Papilionoideae</taxon>
        <taxon>50 kb inversion clade</taxon>
        <taxon>NPAAA clade</taxon>
        <taxon>indigoferoid/millettioid clade</taxon>
        <taxon>Phaseoleae</taxon>
        <taxon>Vigna</taxon>
    </lineage>
</organism>
<protein>
    <submittedName>
        <fullName evidence="1">Uncharacterized protein</fullName>
    </submittedName>
</protein>
<gene>
    <name evidence="1" type="ORF">DEO72_LG6g1275</name>
</gene>
<sequence length="49" mass="5353">MKVLIVRYCSVNEEAAAMEAARVKIWSWEEEDGALQFVVHICDGGVAAG</sequence>
<reference evidence="1 2" key="1">
    <citation type="submission" date="2019-04" db="EMBL/GenBank/DDBJ databases">
        <title>An improved genome assembly and genetic linkage map for asparagus bean, Vigna unguiculata ssp. sesquipedialis.</title>
        <authorList>
            <person name="Xia Q."/>
            <person name="Zhang R."/>
            <person name="Dong Y."/>
        </authorList>
    </citation>
    <scope>NUCLEOTIDE SEQUENCE [LARGE SCALE GENOMIC DNA]</scope>
    <source>
        <tissue evidence="1">Leaf</tissue>
    </source>
</reference>
<accession>A0A4D6M5C5</accession>
<dbReference type="AlphaFoldDB" id="A0A4D6M5C5"/>
<name>A0A4D6M5C5_VIGUN</name>
<dbReference type="EMBL" id="CP039350">
    <property type="protein sequence ID" value="QCD96569.1"/>
    <property type="molecule type" value="Genomic_DNA"/>
</dbReference>
<evidence type="ECO:0000313" key="1">
    <source>
        <dbReference type="EMBL" id="QCD96569.1"/>
    </source>
</evidence>
<proteinExistence type="predicted"/>
<evidence type="ECO:0000313" key="2">
    <source>
        <dbReference type="Proteomes" id="UP000501690"/>
    </source>
</evidence>
<keyword evidence="2" id="KW-1185">Reference proteome</keyword>
<dbReference type="Proteomes" id="UP000501690">
    <property type="component" value="Linkage Group LG6"/>
</dbReference>